<dbReference type="EMBL" id="JACEMZ010000026">
    <property type="protein sequence ID" value="MBA4452480.1"/>
    <property type="molecule type" value="Genomic_DNA"/>
</dbReference>
<organism evidence="1 2">
    <name type="scientific">Candidatus Nitrosomaritimum aestuariumsis</name>
    <dbReference type="NCBI Taxonomy" id="3342354"/>
    <lineage>
        <taxon>Archaea</taxon>
        <taxon>Nitrososphaerota</taxon>
        <taxon>Nitrososphaeria</taxon>
        <taxon>Nitrosopumilales</taxon>
        <taxon>Nitrosopumilaceae</taxon>
        <taxon>Candidatus Nitrosomaritimum</taxon>
    </lineage>
</organism>
<proteinExistence type="predicted"/>
<comment type="caution">
    <text evidence="1">The sequence shown here is derived from an EMBL/GenBank/DDBJ whole genome shotgun (WGS) entry which is preliminary data.</text>
</comment>
<evidence type="ECO:0000313" key="1">
    <source>
        <dbReference type="EMBL" id="MBA4452480.1"/>
    </source>
</evidence>
<name>A0AC60VYR4_9ARCH</name>
<evidence type="ECO:0000313" key="2">
    <source>
        <dbReference type="Proteomes" id="UP000559653"/>
    </source>
</evidence>
<sequence length="64" mass="7206">MIGLTPFMAPVYAMIIGILLYFGIKVYVGRKRRMIEQDVGEGVCMECGFTIVDKKCPNCDVENK</sequence>
<gene>
    <name evidence="1" type="ORF">H2B03_04815</name>
</gene>
<protein>
    <submittedName>
        <fullName evidence="1">Uncharacterized protein</fullName>
    </submittedName>
</protein>
<dbReference type="Proteomes" id="UP000559653">
    <property type="component" value="Unassembled WGS sequence"/>
</dbReference>
<reference evidence="1 2" key="1">
    <citation type="journal article" date="2020" name="Appl. Environ. Microbiol.">
        <title>Genomic Characteristics of a Novel Species of Ammonia-Oxidizing Archaea from the Jiulong River Estuary.</title>
        <authorList>
            <person name="Zou D."/>
            <person name="Wan R."/>
            <person name="Han L."/>
            <person name="Xu M.N."/>
            <person name="Liu Y."/>
            <person name="Liu H."/>
            <person name="Kao S.J."/>
            <person name="Li M."/>
        </authorList>
    </citation>
    <scope>NUCLEOTIDE SEQUENCE [LARGE SCALE GENOMIC DNA]</scope>
    <source>
        <strain evidence="1">W1bin1</strain>
    </source>
</reference>
<accession>A0AC60VYR4</accession>